<evidence type="ECO:0000256" key="1">
    <source>
        <dbReference type="ARBA" id="ARBA00003330"/>
    </source>
</evidence>
<comment type="subcellular location">
    <subcellularLocation>
        <location evidence="15">Thylakoid</location>
    </subcellularLocation>
</comment>
<dbReference type="InterPro" id="IPR000866">
    <property type="entry name" value="AhpC/TSA"/>
</dbReference>
<evidence type="ECO:0000256" key="11">
    <source>
        <dbReference type="ARBA" id="ARBA00032824"/>
    </source>
</evidence>
<dbReference type="Pfam" id="PF00578">
    <property type="entry name" value="AhpC-TSA"/>
    <property type="match status" value="1"/>
</dbReference>
<keyword evidence="4" id="KW-0575">Peroxidase</keyword>
<keyword evidence="10" id="KW-0676">Redox-active center</keyword>
<evidence type="ECO:0000256" key="7">
    <source>
        <dbReference type="ARBA" id="ARBA00023002"/>
    </source>
</evidence>
<dbReference type="EMBL" id="JELX01003996">
    <property type="protein sequence ID" value="KYF50705.1"/>
    <property type="molecule type" value="Genomic_DNA"/>
</dbReference>
<sequence>MLGPATLSVGEIAPDFTLQSQKREAVKLSDFRGKKAVVLFFYPKDDTPICTAESCAFRDRYDAFAEAGAEVIGVSADSEGSHEQFAQKHRLPMTLLSDPGGQIAARYGVKPLLGLLPGRVTFVIDREGVVRHVFSSQLRAARHVEEALAVVKRIEASGRG</sequence>
<dbReference type="GO" id="GO:0034599">
    <property type="term" value="P:cellular response to oxidative stress"/>
    <property type="evidence" value="ECO:0007669"/>
    <property type="project" value="TreeGrafter"/>
</dbReference>
<dbReference type="GO" id="GO:0008379">
    <property type="term" value="F:thioredoxin peroxidase activity"/>
    <property type="evidence" value="ECO:0007669"/>
    <property type="project" value="TreeGrafter"/>
</dbReference>
<dbReference type="AlphaFoldDB" id="A0A150P4X4"/>
<keyword evidence="5" id="KW-0049">Antioxidant</keyword>
<feature type="active site" description="Cysteine sulfenic acid (-SOH) intermediate; for peroxidase activity" evidence="16">
    <location>
        <position position="50"/>
    </location>
</feature>
<dbReference type="PANTHER" id="PTHR42801">
    <property type="entry name" value="THIOREDOXIN-DEPENDENT PEROXIDE REDUCTASE"/>
    <property type="match status" value="1"/>
</dbReference>
<evidence type="ECO:0000313" key="18">
    <source>
        <dbReference type="EMBL" id="KYF50705.1"/>
    </source>
</evidence>
<protein>
    <recommendedName>
        <fullName evidence="3">thioredoxin-dependent peroxiredoxin</fullName>
        <ecNumber evidence="3">1.11.1.24</ecNumber>
    </recommendedName>
    <alternativeName>
        <fullName evidence="11">Thioredoxin peroxidase</fullName>
    </alternativeName>
    <alternativeName>
        <fullName evidence="13">Thioredoxin-dependent peroxiredoxin Bcp</fullName>
    </alternativeName>
</protein>
<reference evidence="18 19" key="1">
    <citation type="submission" date="2014-02" db="EMBL/GenBank/DDBJ databases">
        <title>The small core and large imbalanced accessory genome model reveals a collaborative survival strategy of Sorangium cellulosum strains in nature.</title>
        <authorList>
            <person name="Han K."/>
            <person name="Peng R."/>
            <person name="Blom J."/>
            <person name="Li Y.-Z."/>
        </authorList>
    </citation>
    <scope>NUCLEOTIDE SEQUENCE [LARGE SCALE GENOMIC DNA]</scope>
    <source>
        <strain evidence="18 19">So0157-18</strain>
    </source>
</reference>
<evidence type="ECO:0000256" key="9">
    <source>
        <dbReference type="ARBA" id="ARBA00023157"/>
    </source>
</evidence>
<evidence type="ECO:0000256" key="2">
    <source>
        <dbReference type="ARBA" id="ARBA00011245"/>
    </source>
</evidence>
<evidence type="ECO:0000256" key="16">
    <source>
        <dbReference type="PIRSR" id="PIRSR000239-1"/>
    </source>
</evidence>
<gene>
    <name evidence="18" type="ORF">BE04_19885</name>
</gene>
<dbReference type="SUPFAM" id="SSF52833">
    <property type="entry name" value="Thioredoxin-like"/>
    <property type="match status" value="1"/>
</dbReference>
<dbReference type="Proteomes" id="UP000075604">
    <property type="component" value="Unassembled WGS sequence"/>
</dbReference>
<evidence type="ECO:0000256" key="14">
    <source>
        <dbReference type="ARBA" id="ARBA00049091"/>
    </source>
</evidence>
<evidence type="ECO:0000313" key="19">
    <source>
        <dbReference type="Proteomes" id="UP000075604"/>
    </source>
</evidence>
<evidence type="ECO:0000256" key="5">
    <source>
        <dbReference type="ARBA" id="ARBA00022862"/>
    </source>
</evidence>
<comment type="caution">
    <text evidence="18">The sequence shown here is derived from an EMBL/GenBank/DDBJ whole genome shotgun (WGS) entry which is preliminary data.</text>
</comment>
<dbReference type="Gene3D" id="3.40.30.10">
    <property type="entry name" value="Glutaredoxin"/>
    <property type="match status" value="1"/>
</dbReference>
<evidence type="ECO:0000256" key="13">
    <source>
        <dbReference type="ARBA" id="ARBA00042639"/>
    </source>
</evidence>
<dbReference type="GO" id="GO:0045454">
    <property type="term" value="P:cell redox homeostasis"/>
    <property type="evidence" value="ECO:0007669"/>
    <property type="project" value="TreeGrafter"/>
</dbReference>
<evidence type="ECO:0000259" key="17">
    <source>
        <dbReference type="PROSITE" id="PS51352"/>
    </source>
</evidence>
<dbReference type="InterPro" id="IPR013766">
    <property type="entry name" value="Thioredoxin_domain"/>
</dbReference>
<dbReference type="CDD" id="cd03017">
    <property type="entry name" value="PRX_BCP"/>
    <property type="match status" value="1"/>
</dbReference>
<dbReference type="GO" id="GO:0005737">
    <property type="term" value="C:cytoplasm"/>
    <property type="evidence" value="ECO:0007669"/>
    <property type="project" value="TreeGrafter"/>
</dbReference>
<comment type="catalytic activity">
    <reaction evidence="14">
        <text>a hydroperoxide + [thioredoxin]-dithiol = an alcohol + [thioredoxin]-disulfide + H2O</text>
        <dbReference type="Rhea" id="RHEA:62620"/>
        <dbReference type="Rhea" id="RHEA-COMP:10698"/>
        <dbReference type="Rhea" id="RHEA-COMP:10700"/>
        <dbReference type="ChEBI" id="CHEBI:15377"/>
        <dbReference type="ChEBI" id="CHEBI:29950"/>
        <dbReference type="ChEBI" id="CHEBI:30879"/>
        <dbReference type="ChEBI" id="CHEBI:35924"/>
        <dbReference type="ChEBI" id="CHEBI:50058"/>
        <dbReference type="EC" id="1.11.1.24"/>
    </reaction>
</comment>
<dbReference type="InterPro" id="IPR036249">
    <property type="entry name" value="Thioredoxin-like_sf"/>
</dbReference>
<dbReference type="PROSITE" id="PS51352">
    <property type="entry name" value="THIOREDOXIN_2"/>
    <property type="match status" value="1"/>
</dbReference>
<organism evidence="18 19">
    <name type="scientific">Sorangium cellulosum</name>
    <name type="common">Polyangium cellulosum</name>
    <dbReference type="NCBI Taxonomy" id="56"/>
    <lineage>
        <taxon>Bacteria</taxon>
        <taxon>Pseudomonadati</taxon>
        <taxon>Myxococcota</taxon>
        <taxon>Polyangia</taxon>
        <taxon>Polyangiales</taxon>
        <taxon>Polyangiaceae</taxon>
        <taxon>Sorangium</taxon>
    </lineage>
</organism>
<evidence type="ECO:0000256" key="10">
    <source>
        <dbReference type="ARBA" id="ARBA00023284"/>
    </source>
</evidence>
<comment type="function">
    <text evidence="1">Thiol-specific peroxidase that catalyzes the reduction of hydrogen peroxide and organic hydroperoxides to water and alcohols, respectively. Plays a role in cell protection against oxidative stress by detoxifying peroxides and as sensor of hydrogen peroxide-mediated signaling events.</text>
</comment>
<feature type="domain" description="Thioredoxin" evidence="17">
    <location>
        <begin position="7"/>
        <end position="156"/>
    </location>
</feature>
<evidence type="ECO:0000256" key="3">
    <source>
        <dbReference type="ARBA" id="ARBA00013017"/>
    </source>
</evidence>
<name>A0A150P4X4_SORCE</name>
<dbReference type="GO" id="GO:0009579">
    <property type="term" value="C:thylakoid"/>
    <property type="evidence" value="ECO:0007669"/>
    <property type="project" value="UniProtKB-SubCell"/>
</dbReference>
<evidence type="ECO:0000256" key="6">
    <source>
        <dbReference type="ARBA" id="ARBA00022946"/>
    </source>
</evidence>
<evidence type="ECO:0000256" key="12">
    <source>
        <dbReference type="ARBA" id="ARBA00038489"/>
    </source>
</evidence>
<dbReference type="EC" id="1.11.1.24" evidence="3"/>
<evidence type="ECO:0000256" key="15">
    <source>
        <dbReference type="ARBA" id="ARBA00060385"/>
    </source>
</evidence>
<comment type="subunit">
    <text evidence="2">Monomer.</text>
</comment>
<keyword evidence="7" id="KW-0560">Oxidoreductase</keyword>
<dbReference type="PANTHER" id="PTHR42801:SF4">
    <property type="entry name" value="AHPC_TSA FAMILY PROTEIN"/>
    <property type="match status" value="1"/>
</dbReference>
<dbReference type="FunFam" id="3.40.30.10:FF:000122">
    <property type="entry name" value="Peroxiredoxin Q chloroplastic"/>
    <property type="match status" value="1"/>
</dbReference>
<dbReference type="PIRSF" id="PIRSF000239">
    <property type="entry name" value="AHPC"/>
    <property type="match status" value="1"/>
</dbReference>
<evidence type="ECO:0000256" key="8">
    <source>
        <dbReference type="ARBA" id="ARBA00023078"/>
    </source>
</evidence>
<dbReference type="InterPro" id="IPR050924">
    <property type="entry name" value="Peroxiredoxin_BCP/PrxQ"/>
</dbReference>
<evidence type="ECO:0000256" key="4">
    <source>
        <dbReference type="ARBA" id="ARBA00022559"/>
    </source>
</evidence>
<keyword evidence="9" id="KW-1015">Disulfide bond</keyword>
<keyword evidence="6" id="KW-0809">Transit peptide</keyword>
<dbReference type="InterPro" id="IPR024706">
    <property type="entry name" value="Peroxiredoxin_AhpC-typ"/>
</dbReference>
<proteinExistence type="inferred from homology"/>
<keyword evidence="8" id="KW-0793">Thylakoid</keyword>
<comment type="similarity">
    <text evidence="12">Belongs to the peroxiredoxin family. BCP/PrxQ subfamily.</text>
</comment>
<accession>A0A150P4X4</accession>